<keyword evidence="3" id="KW-0413">Isomerase</keyword>
<dbReference type="SUPFAM" id="SSF52096">
    <property type="entry name" value="ClpP/crotonase"/>
    <property type="match status" value="1"/>
</dbReference>
<dbReference type="EMBL" id="QEHR01000001">
    <property type="protein sequence ID" value="PVW17304.1"/>
    <property type="molecule type" value="Genomic_DNA"/>
</dbReference>
<dbReference type="Gene3D" id="1.10.12.10">
    <property type="entry name" value="Lyase 2-enoyl-coa Hydratase, Chain A, domain 2"/>
    <property type="match status" value="1"/>
</dbReference>
<dbReference type="RefSeq" id="WP_116693053.1">
    <property type="nucleotide sequence ID" value="NZ_QEHR01000001.1"/>
</dbReference>
<dbReference type="InterPro" id="IPR014748">
    <property type="entry name" value="Enoyl-CoA_hydra_C"/>
</dbReference>
<dbReference type="InterPro" id="IPR029045">
    <property type="entry name" value="ClpP/crotonase-like_dom_sf"/>
</dbReference>
<dbReference type="InterPro" id="IPR001753">
    <property type="entry name" value="Enoyl-CoA_hydra/iso"/>
</dbReference>
<dbReference type="PROSITE" id="PS00166">
    <property type="entry name" value="ENOYL_COA_HYDRATASE"/>
    <property type="match status" value="1"/>
</dbReference>
<comment type="caution">
    <text evidence="3">The sequence shown here is derived from an EMBL/GenBank/DDBJ whole genome shotgun (WGS) entry which is preliminary data.</text>
</comment>
<dbReference type="GO" id="GO:0016853">
    <property type="term" value="F:isomerase activity"/>
    <property type="evidence" value="ECO:0007669"/>
    <property type="project" value="UniProtKB-KW"/>
</dbReference>
<sequence length="260" mass="28361">MSKTITTHIENKVATITLNRLEKFNSFNREMAFLLQDELDACEKNTEVRAIILVGNGKAFCAGQDLKEVTSPELNPGFKKILEEHYNPIIKRIRSIEKPIIAAVNGVAAGAGANIALACDIVVASETASFIQAFSKIGLIPDSAGTFFLPRLIGFQKASALMLLGDKVSATDAEKLGMVYKVVAAETFMEEVNNIANNLANMPTKALGLTKRLLNESMSNDLESQLEMESKLQIESAQSEDYAEGVDAFVNKRKPNFKGK</sequence>
<evidence type="ECO:0000313" key="3">
    <source>
        <dbReference type="EMBL" id="PVW17304.1"/>
    </source>
</evidence>
<dbReference type="CDD" id="cd06558">
    <property type="entry name" value="crotonase-like"/>
    <property type="match status" value="1"/>
</dbReference>
<dbReference type="Gene3D" id="3.90.226.10">
    <property type="entry name" value="2-enoyl-CoA Hydratase, Chain A, domain 1"/>
    <property type="match status" value="1"/>
</dbReference>
<accession>A0A2U0I8A8</accession>
<proteinExistence type="inferred from homology"/>
<organism evidence="3 4">
    <name type="scientific">Marixanthomonas spongiae</name>
    <dbReference type="NCBI Taxonomy" id="2174845"/>
    <lineage>
        <taxon>Bacteria</taxon>
        <taxon>Pseudomonadati</taxon>
        <taxon>Bacteroidota</taxon>
        <taxon>Flavobacteriia</taxon>
        <taxon>Flavobacteriales</taxon>
        <taxon>Flavobacteriaceae</taxon>
        <taxon>Marixanthomonas</taxon>
    </lineage>
</organism>
<comment type="similarity">
    <text evidence="1 2">Belongs to the enoyl-CoA hydratase/isomerase family.</text>
</comment>
<protein>
    <submittedName>
        <fullName evidence="3">2-(1,2-epoxy-1,2-dihydrophenyl)acetyl-CoA isomerase</fullName>
    </submittedName>
</protein>
<dbReference type="PANTHER" id="PTHR43802:SF1">
    <property type="entry name" value="IP11341P-RELATED"/>
    <property type="match status" value="1"/>
</dbReference>
<keyword evidence="4" id="KW-1185">Reference proteome</keyword>
<evidence type="ECO:0000256" key="1">
    <source>
        <dbReference type="ARBA" id="ARBA00005254"/>
    </source>
</evidence>
<dbReference type="OrthoDB" id="9775794at2"/>
<evidence type="ECO:0000313" key="4">
    <source>
        <dbReference type="Proteomes" id="UP000245962"/>
    </source>
</evidence>
<gene>
    <name evidence="3" type="ORF">DDV96_02000</name>
</gene>
<reference evidence="3 4" key="1">
    <citation type="submission" date="2018-04" db="EMBL/GenBank/DDBJ databases">
        <title>Marixanthomonas spongiae HN-E44 sp. nov., isolated from a marine sponge.</title>
        <authorList>
            <person name="Luo L."/>
            <person name="Zhuang L."/>
        </authorList>
    </citation>
    <scope>NUCLEOTIDE SEQUENCE [LARGE SCALE GENOMIC DNA]</scope>
    <source>
        <strain evidence="3 4">HN-E44</strain>
    </source>
</reference>
<dbReference type="PANTHER" id="PTHR43802">
    <property type="entry name" value="ENOYL-COA HYDRATASE"/>
    <property type="match status" value="1"/>
</dbReference>
<evidence type="ECO:0000256" key="2">
    <source>
        <dbReference type="RuleBase" id="RU003707"/>
    </source>
</evidence>
<dbReference type="InterPro" id="IPR018376">
    <property type="entry name" value="Enoyl-CoA_hyd/isom_CS"/>
</dbReference>
<name>A0A2U0I8A8_9FLAO</name>
<dbReference type="Pfam" id="PF00378">
    <property type="entry name" value="ECH_1"/>
    <property type="match status" value="1"/>
</dbReference>
<dbReference type="AlphaFoldDB" id="A0A2U0I8A8"/>
<dbReference type="Proteomes" id="UP000245962">
    <property type="component" value="Unassembled WGS sequence"/>
</dbReference>